<dbReference type="EMBL" id="VSRR010073605">
    <property type="protein sequence ID" value="MPC87141.1"/>
    <property type="molecule type" value="Genomic_DNA"/>
</dbReference>
<organism evidence="2 3">
    <name type="scientific">Portunus trituberculatus</name>
    <name type="common">Swimming crab</name>
    <name type="synonym">Neptunus trituberculatus</name>
    <dbReference type="NCBI Taxonomy" id="210409"/>
    <lineage>
        <taxon>Eukaryota</taxon>
        <taxon>Metazoa</taxon>
        <taxon>Ecdysozoa</taxon>
        <taxon>Arthropoda</taxon>
        <taxon>Crustacea</taxon>
        <taxon>Multicrustacea</taxon>
        <taxon>Malacostraca</taxon>
        <taxon>Eumalacostraca</taxon>
        <taxon>Eucarida</taxon>
        <taxon>Decapoda</taxon>
        <taxon>Pleocyemata</taxon>
        <taxon>Brachyura</taxon>
        <taxon>Eubrachyura</taxon>
        <taxon>Portunoidea</taxon>
        <taxon>Portunidae</taxon>
        <taxon>Portuninae</taxon>
        <taxon>Portunus</taxon>
    </lineage>
</organism>
<reference evidence="2 3" key="1">
    <citation type="submission" date="2019-05" db="EMBL/GenBank/DDBJ databases">
        <title>Another draft genome of Portunus trituberculatus and its Hox gene families provides insights of decapod evolution.</title>
        <authorList>
            <person name="Jeong J.-H."/>
            <person name="Song I."/>
            <person name="Kim S."/>
            <person name="Choi T."/>
            <person name="Kim D."/>
            <person name="Ryu S."/>
            <person name="Kim W."/>
        </authorList>
    </citation>
    <scope>NUCLEOTIDE SEQUENCE [LARGE SCALE GENOMIC DNA]</scope>
    <source>
        <tissue evidence="2">Muscle</tissue>
    </source>
</reference>
<sequence length="108" mass="11967">MATVYHNPYAVGHPGRRLDQKSQRQPQPQCRAQDAASLEGRDEHECAGPDESVAEWRGGFWGRGGGEEGGRERGREAGRVCMRTEAPSRASNWVREASVCYTRQAVPL</sequence>
<proteinExistence type="predicted"/>
<protein>
    <submittedName>
        <fullName evidence="2">Uncharacterized protein</fullName>
    </submittedName>
</protein>
<comment type="caution">
    <text evidence="2">The sequence shown here is derived from an EMBL/GenBank/DDBJ whole genome shotgun (WGS) entry which is preliminary data.</text>
</comment>
<evidence type="ECO:0000313" key="2">
    <source>
        <dbReference type="EMBL" id="MPC87141.1"/>
    </source>
</evidence>
<feature type="compositionally biased region" description="Basic and acidic residues" evidence="1">
    <location>
        <begin position="65"/>
        <end position="76"/>
    </location>
</feature>
<dbReference type="AlphaFoldDB" id="A0A5B7INT6"/>
<dbReference type="Proteomes" id="UP000324222">
    <property type="component" value="Unassembled WGS sequence"/>
</dbReference>
<feature type="region of interest" description="Disordered" evidence="1">
    <location>
        <begin position="1"/>
        <end position="76"/>
    </location>
</feature>
<name>A0A5B7INT6_PORTR</name>
<evidence type="ECO:0000256" key="1">
    <source>
        <dbReference type="SAM" id="MobiDB-lite"/>
    </source>
</evidence>
<evidence type="ECO:0000313" key="3">
    <source>
        <dbReference type="Proteomes" id="UP000324222"/>
    </source>
</evidence>
<keyword evidence="3" id="KW-1185">Reference proteome</keyword>
<gene>
    <name evidence="2" type="ORF">E2C01_081994</name>
</gene>
<accession>A0A5B7INT6</accession>